<evidence type="ECO:0000313" key="2">
    <source>
        <dbReference type="Proteomes" id="UP001626550"/>
    </source>
</evidence>
<accession>A0ABD2PYL7</accession>
<name>A0ABD2PYL7_9PLAT</name>
<keyword evidence="2" id="KW-1185">Reference proteome</keyword>
<organism evidence="1 2">
    <name type="scientific">Cichlidogyrus casuarinus</name>
    <dbReference type="NCBI Taxonomy" id="1844966"/>
    <lineage>
        <taxon>Eukaryota</taxon>
        <taxon>Metazoa</taxon>
        <taxon>Spiralia</taxon>
        <taxon>Lophotrochozoa</taxon>
        <taxon>Platyhelminthes</taxon>
        <taxon>Monogenea</taxon>
        <taxon>Monopisthocotylea</taxon>
        <taxon>Dactylogyridea</taxon>
        <taxon>Ancyrocephalidae</taxon>
        <taxon>Cichlidogyrus</taxon>
    </lineage>
</organism>
<proteinExistence type="predicted"/>
<comment type="caution">
    <text evidence="1">The sequence shown here is derived from an EMBL/GenBank/DDBJ whole genome shotgun (WGS) entry which is preliminary data.</text>
</comment>
<feature type="non-terminal residue" evidence="1">
    <location>
        <position position="120"/>
    </location>
</feature>
<reference evidence="1 2" key="1">
    <citation type="submission" date="2024-11" db="EMBL/GenBank/DDBJ databases">
        <title>Adaptive evolution of stress response genes in parasites aligns with host niche diversity.</title>
        <authorList>
            <person name="Hahn C."/>
            <person name="Resl P."/>
        </authorList>
    </citation>
    <scope>NUCLEOTIDE SEQUENCE [LARGE SCALE GENOMIC DNA]</scope>
    <source>
        <strain evidence="1">EGGRZ-B1_66</strain>
        <tissue evidence="1">Body</tissue>
    </source>
</reference>
<dbReference type="AlphaFoldDB" id="A0ABD2PYL7"/>
<evidence type="ECO:0000313" key="1">
    <source>
        <dbReference type="EMBL" id="KAL3311546.1"/>
    </source>
</evidence>
<dbReference type="EMBL" id="JBJKFK010002153">
    <property type="protein sequence ID" value="KAL3311546.1"/>
    <property type="molecule type" value="Genomic_DNA"/>
</dbReference>
<dbReference type="Proteomes" id="UP001626550">
    <property type="component" value="Unassembled WGS sequence"/>
</dbReference>
<sequence>MSHESLPQRMVDLRHAVSEHQADRENIDTVVNSVKKVARHIGIQVGANPVDDAEGSGLRFVESDKEARRDSSMGTRIRSELLLQLSGLDTRWSAWDRAWSHHKILLKKRENTLSKLATID</sequence>
<protein>
    <submittedName>
        <fullName evidence="1">Uncharacterized protein</fullName>
    </submittedName>
</protein>
<gene>
    <name evidence="1" type="ORF">Ciccas_009871</name>
</gene>